<dbReference type="Gene3D" id="1.20.900.10">
    <property type="entry name" value="Dbl homology (DH) domain"/>
    <property type="match status" value="1"/>
</dbReference>
<accession>A0A8W8JR11</accession>
<dbReference type="SMART" id="SM00233">
    <property type="entry name" value="PH"/>
    <property type="match status" value="1"/>
</dbReference>
<dbReference type="PROSITE" id="PS50002">
    <property type="entry name" value="SH3"/>
    <property type="match status" value="1"/>
</dbReference>
<dbReference type="PANTHER" id="PTHR12845:SF5">
    <property type="entry name" value="EPHEXIN, ISOFORM D"/>
    <property type="match status" value="1"/>
</dbReference>
<dbReference type="SUPFAM" id="SSF48065">
    <property type="entry name" value="DBL homology domain (DH-domain)"/>
    <property type="match status" value="1"/>
</dbReference>
<dbReference type="Pfam" id="PF07653">
    <property type="entry name" value="SH3_2"/>
    <property type="match status" value="1"/>
</dbReference>
<evidence type="ECO:0000256" key="2">
    <source>
        <dbReference type="PROSITE-ProRule" id="PRU00192"/>
    </source>
</evidence>
<dbReference type="GO" id="GO:0005085">
    <property type="term" value="F:guanyl-nucleotide exchange factor activity"/>
    <property type="evidence" value="ECO:0007669"/>
    <property type="project" value="InterPro"/>
</dbReference>
<dbReference type="CDD" id="cd01221">
    <property type="entry name" value="PH_ephexin"/>
    <property type="match status" value="1"/>
</dbReference>
<dbReference type="Gene3D" id="2.30.30.40">
    <property type="entry name" value="SH3 Domains"/>
    <property type="match status" value="1"/>
</dbReference>
<proteinExistence type="predicted"/>
<feature type="domain" description="DH" evidence="5">
    <location>
        <begin position="1"/>
        <end position="134"/>
    </location>
</feature>
<evidence type="ECO:0000256" key="1">
    <source>
        <dbReference type="ARBA" id="ARBA00022443"/>
    </source>
</evidence>
<dbReference type="PROSITE" id="PS50010">
    <property type="entry name" value="DH_2"/>
    <property type="match status" value="1"/>
</dbReference>
<evidence type="ECO:0000259" key="4">
    <source>
        <dbReference type="PROSITE" id="PS50003"/>
    </source>
</evidence>
<evidence type="ECO:0000259" key="3">
    <source>
        <dbReference type="PROSITE" id="PS50002"/>
    </source>
</evidence>
<dbReference type="InterPro" id="IPR000219">
    <property type="entry name" value="DH_dom"/>
</dbReference>
<name>A0A8W8JR11_MAGGI</name>
<dbReference type="SUPFAM" id="SSF50044">
    <property type="entry name" value="SH3-domain"/>
    <property type="match status" value="1"/>
</dbReference>
<feature type="domain" description="PH" evidence="4">
    <location>
        <begin position="166"/>
        <end position="291"/>
    </location>
</feature>
<dbReference type="PANTHER" id="PTHR12845">
    <property type="entry name" value="GUANINE NUCLEOTIDE EXCHANGE FACTOR"/>
    <property type="match status" value="1"/>
</dbReference>
<dbReference type="SMART" id="SM00325">
    <property type="entry name" value="RhoGEF"/>
    <property type="match status" value="1"/>
</dbReference>
<evidence type="ECO:0008006" key="8">
    <source>
        <dbReference type="Google" id="ProtNLM"/>
    </source>
</evidence>
<dbReference type="SUPFAM" id="SSF50729">
    <property type="entry name" value="PH domain-like"/>
    <property type="match status" value="1"/>
</dbReference>
<dbReference type="InterPro" id="IPR036028">
    <property type="entry name" value="SH3-like_dom_sf"/>
</dbReference>
<feature type="domain" description="SH3" evidence="3">
    <location>
        <begin position="302"/>
        <end position="363"/>
    </location>
</feature>
<dbReference type="InterPro" id="IPR047271">
    <property type="entry name" value="Ephexin-like"/>
</dbReference>
<dbReference type="InterPro" id="IPR011993">
    <property type="entry name" value="PH-like_dom_sf"/>
</dbReference>
<keyword evidence="7" id="KW-1185">Reference proteome</keyword>
<evidence type="ECO:0000259" key="5">
    <source>
        <dbReference type="PROSITE" id="PS50010"/>
    </source>
</evidence>
<protein>
    <recommendedName>
        <fullName evidence="8">Rho guanine nucleotide exchange factor 26</fullName>
    </recommendedName>
</protein>
<dbReference type="CDD" id="cd11793">
    <property type="entry name" value="SH3_ephexin1_like"/>
    <property type="match status" value="1"/>
</dbReference>
<dbReference type="InterPro" id="IPR035899">
    <property type="entry name" value="DBL_dom_sf"/>
</dbReference>
<evidence type="ECO:0000313" key="7">
    <source>
        <dbReference type="Proteomes" id="UP000005408"/>
    </source>
</evidence>
<dbReference type="InterPro" id="IPR001452">
    <property type="entry name" value="SH3_domain"/>
</dbReference>
<dbReference type="Proteomes" id="UP000005408">
    <property type="component" value="Unassembled WGS sequence"/>
</dbReference>
<sequence length="396" mass="45781">CVRDTSENFLCDLETSWQKSVFLEDICDIIYKHAANKFECYVRYCTNQTFQERATQELQKRPEASEAIKRLERNPACQGLPMISFLLLPMQRITRLPLLVDAICHRLEPDTPKHKSACKALDALNKVVKKCNDGAKRMQQTEQMCHLVRNLEFKVKEIPLISASRFLVKQGELTRILPDSTTRIPFGKKGSSKQQVYIYLFNDLLIISKKKNNNTYVVTDYAKRNSLHVENLDSVDKTKKLFPTAAPSGFKNMFMVALLENHEQKQVELILSCKSPSDRTRWIDALSPTTKESESEKIYEEWDCPQVQCIKRFNATEPDELGLEESDVINVFKKMADGWYEGERIRDGEKGWFPADHTEEIINSHVRSRNLRLRYRLMLASQEYSNATVQGGVIRT</sequence>
<dbReference type="Gene3D" id="2.30.29.30">
    <property type="entry name" value="Pleckstrin-homology domain (PH domain)/Phosphotyrosine-binding domain (PTB)"/>
    <property type="match status" value="1"/>
</dbReference>
<dbReference type="AlphaFoldDB" id="A0A8W8JR11"/>
<dbReference type="EnsemblMetazoa" id="G20534.3">
    <property type="protein sequence ID" value="G20534.3:cds"/>
    <property type="gene ID" value="G20534"/>
</dbReference>
<dbReference type="InterPro" id="IPR047270">
    <property type="entry name" value="PH_ephexin"/>
</dbReference>
<dbReference type="PROSITE" id="PS50003">
    <property type="entry name" value="PH_DOMAIN"/>
    <property type="match status" value="1"/>
</dbReference>
<organism evidence="6 7">
    <name type="scientific">Magallana gigas</name>
    <name type="common">Pacific oyster</name>
    <name type="synonym">Crassostrea gigas</name>
    <dbReference type="NCBI Taxonomy" id="29159"/>
    <lineage>
        <taxon>Eukaryota</taxon>
        <taxon>Metazoa</taxon>
        <taxon>Spiralia</taxon>
        <taxon>Lophotrochozoa</taxon>
        <taxon>Mollusca</taxon>
        <taxon>Bivalvia</taxon>
        <taxon>Autobranchia</taxon>
        <taxon>Pteriomorphia</taxon>
        <taxon>Ostreida</taxon>
        <taxon>Ostreoidea</taxon>
        <taxon>Ostreidae</taxon>
        <taxon>Magallana</taxon>
    </lineage>
</organism>
<dbReference type="Pfam" id="PF00169">
    <property type="entry name" value="PH"/>
    <property type="match status" value="1"/>
</dbReference>
<evidence type="ECO:0000313" key="6">
    <source>
        <dbReference type="EnsemblMetazoa" id="G20534.3:cds"/>
    </source>
</evidence>
<dbReference type="Pfam" id="PF00621">
    <property type="entry name" value="RhoGEF"/>
    <property type="match status" value="1"/>
</dbReference>
<reference evidence="6" key="1">
    <citation type="submission" date="2022-08" db="UniProtKB">
        <authorList>
            <consortium name="EnsemblMetazoa"/>
        </authorList>
    </citation>
    <scope>IDENTIFICATION</scope>
    <source>
        <strain evidence="6">05x7-T-G4-1.051#20</strain>
    </source>
</reference>
<dbReference type="InterPro" id="IPR001849">
    <property type="entry name" value="PH_domain"/>
</dbReference>
<keyword evidence="1 2" id="KW-0728">SH3 domain</keyword>
<dbReference type="SMART" id="SM00326">
    <property type="entry name" value="SH3"/>
    <property type="match status" value="1"/>
</dbReference>